<proteinExistence type="predicted"/>
<organism evidence="2 3">
    <name type="scientific">Effrenium voratum</name>
    <dbReference type="NCBI Taxonomy" id="2562239"/>
    <lineage>
        <taxon>Eukaryota</taxon>
        <taxon>Sar</taxon>
        <taxon>Alveolata</taxon>
        <taxon>Dinophyceae</taxon>
        <taxon>Suessiales</taxon>
        <taxon>Symbiodiniaceae</taxon>
        <taxon>Effrenium</taxon>
    </lineage>
</organism>
<gene>
    <name evidence="2" type="ORF">EVOR1521_LOCUS20752</name>
</gene>
<name>A0AA36N6Y8_9DINO</name>
<comment type="caution">
    <text evidence="2">The sequence shown here is derived from an EMBL/GenBank/DDBJ whole genome shotgun (WGS) entry which is preliminary data.</text>
</comment>
<dbReference type="Pfam" id="PF07707">
    <property type="entry name" value="BACK"/>
    <property type="match status" value="1"/>
</dbReference>
<sequence length="134" mass="15245">MLGVGQLGRILQRDDVHVSREEVILEATFKWFNHSKEHVGVLALLLRDVDFQSISSDNLSRIGHFSSSFGPGGDEMHRKVHEALPARRKRSRAENSDTFRPKRHCLQSWSPSLGASGRKVLLGRVCSSLWWREV</sequence>
<dbReference type="AlphaFoldDB" id="A0AA36N6Y8"/>
<evidence type="ECO:0000313" key="3">
    <source>
        <dbReference type="Proteomes" id="UP001178507"/>
    </source>
</evidence>
<dbReference type="Gene3D" id="1.25.40.420">
    <property type="match status" value="1"/>
</dbReference>
<evidence type="ECO:0000313" key="2">
    <source>
        <dbReference type="EMBL" id="CAJ1396532.1"/>
    </source>
</evidence>
<feature type="domain" description="BACK" evidence="1">
    <location>
        <begin position="3"/>
        <end position="61"/>
    </location>
</feature>
<dbReference type="EMBL" id="CAUJNA010003235">
    <property type="protein sequence ID" value="CAJ1396532.1"/>
    <property type="molecule type" value="Genomic_DNA"/>
</dbReference>
<reference evidence="2" key="1">
    <citation type="submission" date="2023-08" db="EMBL/GenBank/DDBJ databases">
        <authorList>
            <person name="Chen Y."/>
            <person name="Shah S."/>
            <person name="Dougan E. K."/>
            <person name="Thang M."/>
            <person name="Chan C."/>
        </authorList>
    </citation>
    <scope>NUCLEOTIDE SEQUENCE</scope>
</reference>
<accession>A0AA36N6Y8</accession>
<dbReference type="InterPro" id="IPR011705">
    <property type="entry name" value="BACK"/>
</dbReference>
<keyword evidence="3" id="KW-1185">Reference proteome</keyword>
<dbReference type="Proteomes" id="UP001178507">
    <property type="component" value="Unassembled WGS sequence"/>
</dbReference>
<protein>
    <recommendedName>
        <fullName evidence="1">BACK domain-containing protein</fullName>
    </recommendedName>
</protein>
<evidence type="ECO:0000259" key="1">
    <source>
        <dbReference type="Pfam" id="PF07707"/>
    </source>
</evidence>